<dbReference type="Proteomes" id="UP001200034">
    <property type="component" value="Unassembled WGS sequence"/>
</dbReference>
<sequence>LFAVVLGACASMPSGDVENAKGNVKTLKLQSSVKEIVKDLITNWNSPIVYLRNRGYLKAPRIDFDMFRKDVYKVSKQEGEAKKTKRRTRHTDDGVDNDIGLMFRSFFASNDNADISNKIKSKLGVAWDMDKLKTSVQNEASKFYQKYYNKRNHQAHSNGHSMEEGGDIDRQVAQLYPSVIPSASNEQTEKEEKKEPLQPVSQKDARFLSGIAKLLTN</sequence>
<evidence type="ECO:0000313" key="2">
    <source>
        <dbReference type="EMBL" id="KAH8369609.1"/>
    </source>
</evidence>
<proteinExistence type="predicted"/>
<name>A0AAD4JXA0_9MUSC</name>
<organism evidence="2 3">
    <name type="scientific">Drosophila rubida</name>
    <dbReference type="NCBI Taxonomy" id="30044"/>
    <lineage>
        <taxon>Eukaryota</taxon>
        <taxon>Metazoa</taxon>
        <taxon>Ecdysozoa</taxon>
        <taxon>Arthropoda</taxon>
        <taxon>Hexapoda</taxon>
        <taxon>Insecta</taxon>
        <taxon>Pterygota</taxon>
        <taxon>Neoptera</taxon>
        <taxon>Endopterygota</taxon>
        <taxon>Diptera</taxon>
        <taxon>Brachycera</taxon>
        <taxon>Muscomorpha</taxon>
        <taxon>Ephydroidea</taxon>
        <taxon>Drosophilidae</taxon>
        <taxon>Drosophila</taxon>
    </lineage>
</organism>
<evidence type="ECO:0000256" key="1">
    <source>
        <dbReference type="SAM" id="MobiDB-lite"/>
    </source>
</evidence>
<accession>A0AAD4JXA0</accession>
<protein>
    <submittedName>
        <fullName evidence="2">Uncharacterized protein</fullName>
    </submittedName>
</protein>
<feature type="compositionally biased region" description="Basic and acidic residues" evidence="1">
    <location>
        <begin position="187"/>
        <end position="196"/>
    </location>
</feature>
<evidence type="ECO:0000313" key="3">
    <source>
        <dbReference type="Proteomes" id="UP001200034"/>
    </source>
</evidence>
<gene>
    <name evidence="2" type="ORF">KR093_000290</name>
</gene>
<comment type="caution">
    <text evidence="2">The sequence shown here is derived from an EMBL/GenBank/DDBJ whole genome shotgun (WGS) entry which is preliminary data.</text>
</comment>
<feature type="region of interest" description="Disordered" evidence="1">
    <location>
        <begin position="182"/>
        <end position="203"/>
    </location>
</feature>
<keyword evidence="3" id="KW-1185">Reference proteome</keyword>
<dbReference type="EMBL" id="JAJJHW010002585">
    <property type="protein sequence ID" value="KAH8369609.1"/>
    <property type="molecule type" value="Genomic_DNA"/>
</dbReference>
<feature type="non-terminal residue" evidence="2">
    <location>
        <position position="217"/>
    </location>
</feature>
<feature type="non-terminal residue" evidence="2">
    <location>
        <position position="1"/>
    </location>
</feature>
<dbReference type="AlphaFoldDB" id="A0AAD4JXA0"/>
<reference evidence="2" key="1">
    <citation type="journal article" date="2021" name="Mol. Ecol. Resour.">
        <title>Phylogenomic analyses of the genus Drosophila reveals genomic signals of climate adaptation.</title>
        <authorList>
            <person name="Li F."/>
            <person name="Rane R.V."/>
            <person name="Luria V."/>
            <person name="Xiong Z."/>
            <person name="Chen J."/>
            <person name="Li Z."/>
            <person name="Catullo R.A."/>
            <person name="Griffin P.C."/>
            <person name="Schiffer M."/>
            <person name="Pearce S."/>
            <person name="Lee S.F."/>
            <person name="McElroy K."/>
            <person name="Stocker A."/>
            <person name="Shirriffs J."/>
            <person name="Cockerell F."/>
            <person name="Coppin C."/>
            <person name="Sgro C.M."/>
            <person name="Karger A."/>
            <person name="Cain J.W."/>
            <person name="Weber J.A."/>
            <person name="Santpere G."/>
            <person name="Kirschner M.W."/>
            <person name="Hoffmann A.A."/>
            <person name="Oakeshott J.G."/>
            <person name="Zhang G."/>
        </authorList>
    </citation>
    <scope>NUCLEOTIDE SEQUENCE</scope>
    <source>
        <strain evidence="2">BGI-SZ-2011g</strain>
    </source>
</reference>